<dbReference type="PANTHER" id="PTHR10826">
    <property type="entry name" value="COMPLEMENT COMPONENT 1"/>
    <property type="match status" value="1"/>
</dbReference>
<evidence type="ECO:0000256" key="1">
    <source>
        <dbReference type="ARBA" id="ARBA00005457"/>
    </source>
</evidence>
<dbReference type="Gene3D" id="3.10.280.10">
    <property type="entry name" value="Mitochondrial glycoprotein"/>
    <property type="match status" value="1"/>
</dbReference>
<name>A0A4Y7M002_9CRUS</name>
<dbReference type="InterPro" id="IPR003428">
    <property type="entry name" value="MAM33"/>
</dbReference>
<dbReference type="FunFam" id="3.10.280.10:FF:000005">
    <property type="entry name" value="Glycoprotein gC1qBP, putative"/>
    <property type="match status" value="1"/>
</dbReference>
<proteinExistence type="evidence at transcript level"/>
<reference evidence="2" key="1">
    <citation type="submission" date="2018-08" db="EMBL/GenBank/DDBJ databases">
        <authorList>
            <person name="Cornetti L."/>
        </authorList>
    </citation>
    <scope>NUCLEOTIDE SEQUENCE</scope>
    <source>
        <strain evidence="2">OM-SAIQ-clone2</strain>
    </source>
</reference>
<organism evidence="2">
    <name type="scientific">Ceriodaphnia reticulata</name>
    <dbReference type="NCBI Taxonomy" id="302197"/>
    <lineage>
        <taxon>Eukaryota</taxon>
        <taxon>Metazoa</taxon>
        <taxon>Ecdysozoa</taxon>
        <taxon>Arthropoda</taxon>
        <taxon>Crustacea</taxon>
        <taxon>Branchiopoda</taxon>
        <taxon>Diplostraca</taxon>
        <taxon>Cladocera</taxon>
        <taxon>Anomopoda</taxon>
        <taxon>Daphniidae</taxon>
        <taxon>Ceriodaphnia</taxon>
    </lineage>
</organism>
<dbReference type="GO" id="GO:0042256">
    <property type="term" value="P:cytosolic ribosome assembly"/>
    <property type="evidence" value="ECO:0007669"/>
    <property type="project" value="TreeGrafter"/>
</dbReference>
<gene>
    <name evidence="2" type="primary">EOG090X0APE</name>
</gene>
<comment type="similarity">
    <text evidence="1">Belongs to the MAM33 family.</text>
</comment>
<dbReference type="SUPFAM" id="SSF54529">
    <property type="entry name" value="Mitochondrial glycoprotein MAM33-like"/>
    <property type="match status" value="1"/>
</dbReference>
<evidence type="ECO:0000313" key="2">
    <source>
        <dbReference type="EMBL" id="SVE73105.1"/>
    </source>
</evidence>
<dbReference type="GO" id="GO:0005759">
    <property type="term" value="C:mitochondrial matrix"/>
    <property type="evidence" value="ECO:0007669"/>
    <property type="project" value="InterPro"/>
</dbReference>
<dbReference type="EMBL" id="LR003486">
    <property type="protein sequence ID" value="SVE73105.1"/>
    <property type="molecule type" value="mRNA"/>
</dbReference>
<dbReference type="Pfam" id="PF02330">
    <property type="entry name" value="MAM33"/>
    <property type="match status" value="1"/>
</dbReference>
<accession>A0A4Y7M002</accession>
<sequence>MSNSTNQLFSAKLSSGQHTSLGSCPCGNCRGVHTRGDKELIEFLSEEIAAEKKNSKSKVINNLDGFDVKHNGSEIVLSKKFNDEQIEVTVNVNHSVDADIVEGDLNTKSDHAPQAEMKSRPHFEVKLIKGNQVTRLACSYIQDGGEPVEDAPNDIFTIDELAVYEGNHNDQTYAVAGDILDGYMYDLLMNLLEERGVSNEFAEKLSDLATKRENDLFINLLEKLQSFVQGK</sequence>
<dbReference type="InterPro" id="IPR036561">
    <property type="entry name" value="MAM33_sf"/>
</dbReference>
<protein>
    <submittedName>
        <fullName evidence="2">EOG090X0APE</fullName>
    </submittedName>
</protein>
<dbReference type="AlphaFoldDB" id="A0A4Y7M002"/>
<dbReference type="PANTHER" id="PTHR10826:SF1">
    <property type="entry name" value="COMPLEMENT COMPONENT 1 Q SUBCOMPONENT-BINDING PROTEIN, MITOCHONDRIAL"/>
    <property type="match status" value="1"/>
</dbReference>